<accession>A0A8S0UB43</accession>
<dbReference type="Proteomes" id="UP000594638">
    <property type="component" value="Unassembled WGS sequence"/>
</dbReference>
<proteinExistence type="predicted"/>
<organism evidence="1 2">
    <name type="scientific">Olea europaea subsp. europaea</name>
    <dbReference type="NCBI Taxonomy" id="158383"/>
    <lineage>
        <taxon>Eukaryota</taxon>
        <taxon>Viridiplantae</taxon>
        <taxon>Streptophyta</taxon>
        <taxon>Embryophyta</taxon>
        <taxon>Tracheophyta</taxon>
        <taxon>Spermatophyta</taxon>
        <taxon>Magnoliopsida</taxon>
        <taxon>eudicotyledons</taxon>
        <taxon>Gunneridae</taxon>
        <taxon>Pentapetalae</taxon>
        <taxon>asterids</taxon>
        <taxon>lamiids</taxon>
        <taxon>Lamiales</taxon>
        <taxon>Oleaceae</taxon>
        <taxon>Oleeae</taxon>
        <taxon>Olea</taxon>
    </lineage>
</organism>
<protein>
    <submittedName>
        <fullName evidence="1">Uncharacterized protein</fullName>
    </submittedName>
</protein>
<dbReference type="Gramene" id="OE9A042659T1">
    <property type="protein sequence ID" value="OE9A042659C1"/>
    <property type="gene ID" value="OE9A042659"/>
</dbReference>
<dbReference type="AlphaFoldDB" id="A0A8S0UB43"/>
<evidence type="ECO:0000313" key="2">
    <source>
        <dbReference type="Proteomes" id="UP000594638"/>
    </source>
</evidence>
<dbReference type="EMBL" id="CACTIH010007416">
    <property type="protein sequence ID" value="CAA3012897.1"/>
    <property type="molecule type" value="Genomic_DNA"/>
</dbReference>
<reference evidence="1 2" key="1">
    <citation type="submission" date="2019-12" db="EMBL/GenBank/DDBJ databases">
        <authorList>
            <person name="Alioto T."/>
            <person name="Alioto T."/>
            <person name="Gomez Garrido J."/>
        </authorList>
    </citation>
    <scope>NUCLEOTIDE SEQUENCE [LARGE SCALE GENOMIC DNA]</scope>
</reference>
<name>A0A8S0UB43_OLEEU</name>
<comment type="caution">
    <text evidence="1">The sequence shown here is derived from an EMBL/GenBank/DDBJ whole genome shotgun (WGS) entry which is preliminary data.</text>
</comment>
<evidence type="ECO:0000313" key="1">
    <source>
        <dbReference type="EMBL" id="CAA3012897.1"/>
    </source>
</evidence>
<gene>
    <name evidence="1" type="ORF">OLEA9_A042659</name>
</gene>
<keyword evidence="2" id="KW-1185">Reference proteome</keyword>
<sequence>MFSHLSIYQYDRWQWGGQCRVPTNDIILHGGWEDGNEGLENLVEQRMVRDYEVEIDVYWGEDAKFELEVAELVGGNVVE</sequence>